<dbReference type="AlphaFoldDB" id="A4VH04"/>
<evidence type="ECO:0000313" key="5">
    <source>
        <dbReference type="EMBL" id="ABP78255.1"/>
    </source>
</evidence>
<proteinExistence type="predicted"/>
<dbReference type="HOGENOM" id="CLU_046484_4_1_6"/>
<keyword evidence="3" id="KW-0378">Hydrolase</keyword>
<dbReference type="InterPro" id="IPR035437">
    <property type="entry name" value="SNase_OB-fold_sf"/>
</dbReference>
<accession>A4VH04</accession>
<evidence type="ECO:0000256" key="3">
    <source>
        <dbReference type="ARBA" id="ARBA00022801"/>
    </source>
</evidence>
<keyword evidence="2" id="KW-0255">Endonuclease</keyword>
<dbReference type="GO" id="GO:0004519">
    <property type="term" value="F:endonuclease activity"/>
    <property type="evidence" value="ECO:0007669"/>
    <property type="project" value="UniProtKB-KW"/>
</dbReference>
<dbReference type="PROSITE" id="PS50830">
    <property type="entry name" value="TNASE_3"/>
    <property type="match status" value="1"/>
</dbReference>
<evidence type="ECO:0000313" key="6">
    <source>
        <dbReference type="Proteomes" id="UP000000233"/>
    </source>
</evidence>
<protein>
    <submittedName>
        <fullName evidence="5">Staphylococcal nuclease</fullName>
    </submittedName>
</protein>
<evidence type="ECO:0000256" key="1">
    <source>
        <dbReference type="ARBA" id="ARBA00022722"/>
    </source>
</evidence>
<dbReference type="InterPro" id="IPR016071">
    <property type="entry name" value="Staphylococal_nuclease_OB-fold"/>
</dbReference>
<reference evidence="5 6" key="1">
    <citation type="journal article" date="2008" name="Proc. Natl. Acad. Sci. U.S.A.">
        <title>Nitrogen fixation island and rhizosphere competence traits in the genome of root-associated Pseudomonas stutzeri A1501.</title>
        <authorList>
            <person name="Yan Y."/>
            <person name="Yang J."/>
            <person name="Dou Y."/>
            <person name="Chen M."/>
            <person name="Ping S."/>
            <person name="Peng J."/>
            <person name="Lu W."/>
            <person name="Zhang W."/>
            <person name="Yao Z."/>
            <person name="Li H."/>
            <person name="Liu W."/>
            <person name="He S."/>
            <person name="Geng L."/>
            <person name="Zhang X."/>
            <person name="Yang F."/>
            <person name="Yu H."/>
            <person name="Zhan Y."/>
            <person name="Li D."/>
            <person name="Lin Z."/>
            <person name="Wang Y."/>
            <person name="Elmerich C."/>
            <person name="Lin M."/>
            <person name="Jin Q."/>
        </authorList>
    </citation>
    <scope>NUCLEOTIDE SEQUENCE [LARGE SCALE GENOMIC DNA]</scope>
    <source>
        <strain evidence="5 6">A1501</strain>
    </source>
</reference>
<keyword evidence="1" id="KW-0540">Nuclease</keyword>
<dbReference type="SUPFAM" id="SSF50199">
    <property type="entry name" value="Staphylococcal nuclease"/>
    <property type="match status" value="1"/>
</dbReference>
<organism evidence="5 6">
    <name type="scientific">Stutzerimonas stutzeri (strain A1501)</name>
    <name type="common">Pseudomonas stutzeri</name>
    <dbReference type="NCBI Taxonomy" id="379731"/>
    <lineage>
        <taxon>Bacteria</taxon>
        <taxon>Pseudomonadati</taxon>
        <taxon>Pseudomonadota</taxon>
        <taxon>Gammaproteobacteria</taxon>
        <taxon>Pseudomonadales</taxon>
        <taxon>Pseudomonadaceae</taxon>
        <taxon>Stutzerimonas</taxon>
    </lineage>
</organism>
<dbReference type="Pfam" id="PF00565">
    <property type="entry name" value="SNase"/>
    <property type="match status" value="1"/>
</dbReference>
<name>A4VH04_STUS1</name>
<feature type="domain" description="TNase-like" evidence="4">
    <location>
        <begin position="143"/>
        <end position="268"/>
    </location>
</feature>
<dbReference type="Proteomes" id="UP000000233">
    <property type="component" value="Chromosome"/>
</dbReference>
<dbReference type="PANTHER" id="PTHR12302">
    <property type="entry name" value="EBNA2 BINDING PROTEIN P100"/>
    <property type="match status" value="1"/>
</dbReference>
<gene>
    <name evidence="5" type="ordered locus">PST_0548</name>
</gene>
<dbReference type="GO" id="GO:0016787">
    <property type="term" value="F:hydrolase activity"/>
    <property type="evidence" value="ECO:0007669"/>
    <property type="project" value="UniProtKB-KW"/>
</dbReference>
<keyword evidence="6" id="KW-1185">Reference proteome</keyword>
<dbReference type="Gene3D" id="2.40.50.90">
    <property type="match status" value="1"/>
</dbReference>
<dbReference type="EMBL" id="CP000304">
    <property type="protein sequence ID" value="ABP78255.1"/>
    <property type="molecule type" value="Genomic_DNA"/>
</dbReference>
<dbReference type="KEGG" id="psa:PST_0548"/>
<dbReference type="PANTHER" id="PTHR12302:SF3">
    <property type="entry name" value="SERINE_THREONINE-PROTEIN KINASE 31"/>
    <property type="match status" value="1"/>
</dbReference>
<dbReference type="eggNOG" id="COG1525">
    <property type="taxonomic scope" value="Bacteria"/>
</dbReference>
<sequence length="366" mass="40884">MIRALLRAVLDIGSGGGTQSQRIHHESRYPSELRRNRSHLQLWQRHQDPLHPGQEPEHRRLLRVPPVLHRQAEGAGYRRSYRSLQAAFRCVRRQVSRHGGNPMRFSEYMKKASLVGAFFVSIFCNLQALAFCPSPGTLPLVGVAKVVDGDTLRLVDGRSVRLIGINTPELGRDGRKAEPFAVAAQRRLRALVEASNGRVGLVPGRESKDRYGRTLAHAYDEQGRNLESALLAEGLGLMVAIAPNTALVACHRRAEQQARQSRLGVWRKLTPRSTRAVRQGGFALLQGMVERVEHNRGGYWLEMEGPLVVHIPPQAFSAFDLAQLPRLAGKTLEPRGWLVDRRGRAGTGQARWMLRVTHPAMLGLPR</sequence>
<evidence type="ECO:0000259" key="4">
    <source>
        <dbReference type="PROSITE" id="PS50830"/>
    </source>
</evidence>
<dbReference type="SMART" id="SM00318">
    <property type="entry name" value="SNc"/>
    <property type="match status" value="1"/>
</dbReference>
<evidence type="ECO:0000256" key="2">
    <source>
        <dbReference type="ARBA" id="ARBA00022759"/>
    </source>
</evidence>